<dbReference type="OrthoDB" id="7428772at2"/>
<feature type="region of interest" description="Disordered" evidence="1">
    <location>
        <begin position="1"/>
        <end position="26"/>
    </location>
</feature>
<dbReference type="EMBL" id="CP001032">
    <property type="protein sequence ID" value="ACB76683.1"/>
    <property type="molecule type" value="Genomic_DNA"/>
</dbReference>
<dbReference type="PROSITE" id="PS50943">
    <property type="entry name" value="HTH_CROC1"/>
    <property type="match status" value="1"/>
</dbReference>
<dbReference type="STRING" id="452637.Oter_3406"/>
<protein>
    <recommendedName>
        <fullName evidence="2">HTH cro/C1-type domain-containing protein</fullName>
    </recommendedName>
</protein>
<evidence type="ECO:0000313" key="4">
    <source>
        <dbReference type="Proteomes" id="UP000007013"/>
    </source>
</evidence>
<dbReference type="HOGENOM" id="CLU_1389006_0_0_0"/>
<sequence length="196" mass="21430">MLTWSTSVDQSKHASNPKVGKVSKSADLSKSLRKALGGKTQAELAAALLVSRNYISQIEAGLKTPSPRLELQMRRMLTEATSRHADLGGKVEEPAAEYHTDTTEAHTAPTAAQCLRYMVDYLAAAQSIPGMLGSIWVELHRRFPIDEIEQLKRQMEVEGTANGAVQTAINAGRRKAFEEAARLLAEQMSPEKEKTG</sequence>
<dbReference type="InterPro" id="IPR010982">
    <property type="entry name" value="Lambda_DNA-bd_dom_sf"/>
</dbReference>
<evidence type="ECO:0000256" key="1">
    <source>
        <dbReference type="SAM" id="MobiDB-lite"/>
    </source>
</evidence>
<evidence type="ECO:0000313" key="3">
    <source>
        <dbReference type="EMBL" id="ACB76683.1"/>
    </source>
</evidence>
<dbReference type="AlphaFoldDB" id="B1ZUC1"/>
<reference evidence="3 4" key="1">
    <citation type="journal article" date="2011" name="J. Bacteriol.">
        <title>Genome sequence of the verrucomicrobium Opitutus terrae PB90-1, an abundant inhabitant of rice paddy soil ecosystems.</title>
        <authorList>
            <person name="van Passel M.W."/>
            <person name="Kant R."/>
            <person name="Palva A."/>
            <person name="Copeland A."/>
            <person name="Lucas S."/>
            <person name="Lapidus A."/>
            <person name="Glavina del Rio T."/>
            <person name="Pitluck S."/>
            <person name="Goltsman E."/>
            <person name="Clum A."/>
            <person name="Sun H."/>
            <person name="Schmutz J."/>
            <person name="Larimer F.W."/>
            <person name="Land M.L."/>
            <person name="Hauser L."/>
            <person name="Kyrpides N."/>
            <person name="Mikhailova N."/>
            <person name="Richardson P.P."/>
            <person name="Janssen P.H."/>
            <person name="de Vos W.M."/>
            <person name="Smidt H."/>
        </authorList>
    </citation>
    <scope>NUCLEOTIDE SEQUENCE [LARGE SCALE GENOMIC DNA]</scope>
    <source>
        <strain evidence="4">DSM 11246 / JCM 15787 / PB90-1</strain>
    </source>
</reference>
<organism evidence="3 4">
    <name type="scientific">Opitutus terrae (strain DSM 11246 / JCM 15787 / PB90-1)</name>
    <dbReference type="NCBI Taxonomy" id="452637"/>
    <lineage>
        <taxon>Bacteria</taxon>
        <taxon>Pseudomonadati</taxon>
        <taxon>Verrucomicrobiota</taxon>
        <taxon>Opitutia</taxon>
        <taxon>Opitutales</taxon>
        <taxon>Opitutaceae</taxon>
        <taxon>Opitutus</taxon>
    </lineage>
</organism>
<gene>
    <name evidence="3" type="ordered locus">Oter_3406</name>
</gene>
<dbReference type="KEGG" id="ote:Oter_3406"/>
<dbReference type="SUPFAM" id="SSF47413">
    <property type="entry name" value="lambda repressor-like DNA-binding domains"/>
    <property type="match status" value="1"/>
</dbReference>
<feature type="domain" description="HTH cro/C1-type" evidence="2">
    <location>
        <begin position="30"/>
        <end position="66"/>
    </location>
</feature>
<accession>B1ZUC1</accession>
<proteinExistence type="predicted"/>
<dbReference type="Pfam" id="PF01381">
    <property type="entry name" value="HTH_3"/>
    <property type="match status" value="1"/>
</dbReference>
<dbReference type="Gene3D" id="1.10.260.40">
    <property type="entry name" value="lambda repressor-like DNA-binding domains"/>
    <property type="match status" value="1"/>
</dbReference>
<dbReference type="CDD" id="cd00093">
    <property type="entry name" value="HTH_XRE"/>
    <property type="match status" value="1"/>
</dbReference>
<dbReference type="GO" id="GO:0003677">
    <property type="term" value="F:DNA binding"/>
    <property type="evidence" value="ECO:0007669"/>
    <property type="project" value="InterPro"/>
</dbReference>
<dbReference type="Proteomes" id="UP000007013">
    <property type="component" value="Chromosome"/>
</dbReference>
<dbReference type="InterPro" id="IPR001387">
    <property type="entry name" value="Cro/C1-type_HTH"/>
</dbReference>
<evidence type="ECO:0000259" key="2">
    <source>
        <dbReference type="PROSITE" id="PS50943"/>
    </source>
</evidence>
<name>B1ZUC1_OPITP</name>
<dbReference type="RefSeq" id="WP_012376212.1">
    <property type="nucleotide sequence ID" value="NC_010571.1"/>
</dbReference>
<keyword evidence="4" id="KW-1185">Reference proteome</keyword>